<protein>
    <submittedName>
        <fullName evidence="1">Uncharacterized protein</fullName>
    </submittedName>
</protein>
<evidence type="ECO:0000313" key="1">
    <source>
        <dbReference type="EMBL" id="JAA86291.1"/>
    </source>
</evidence>
<dbReference type="AlphaFoldDB" id="S4P3W2"/>
<reference evidence="1" key="1">
    <citation type="journal article" date="2013" name="BMC Genomics">
        <title>Unscrambling butterfly oogenesis.</title>
        <authorList>
            <person name="Carter J.M."/>
            <person name="Baker S.C."/>
            <person name="Pink R."/>
            <person name="Carter D.R."/>
            <person name="Collins A."/>
            <person name="Tomlin J."/>
            <person name="Gibbs M."/>
            <person name="Breuker C.J."/>
        </authorList>
    </citation>
    <scope>NUCLEOTIDE SEQUENCE</scope>
    <source>
        <tissue evidence="1">Ovary</tissue>
    </source>
</reference>
<proteinExistence type="predicted"/>
<name>S4P3W2_9NEOP</name>
<accession>S4P3W2</accession>
<reference evidence="1" key="2">
    <citation type="submission" date="2013-05" db="EMBL/GenBank/DDBJ databases">
        <authorList>
            <person name="Carter J.-M."/>
            <person name="Baker S.C."/>
            <person name="Pink R."/>
            <person name="Carter D.R.F."/>
            <person name="Collins A."/>
            <person name="Tomlin J."/>
            <person name="Gibbs M."/>
            <person name="Breuker C.J."/>
        </authorList>
    </citation>
    <scope>NUCLEOTIDE SEQUENCE</scope>
    <source>
        <tissue evidence="1">Ovary</tissue>
    </source>
</reference>
<dbReference type="EMBL" id="GAIX01006269">
    <property type="protein sequence ID" value="JAA86291.1"/>
    <property type="molecule type" value="Transcribed_RNA"/>
</dbReference>
<sequence length="80" mass="9547">MKNINEDQRSPRTGSYSDVNICELLFILYIFQQCCNLSCEMETYKLVERQSARWRRPARRTPSISYCRISTERGRCDVLF</sequence>
<organism evidence="1">
    <name type="scientific">Pararge aegeria</name>
    <name type="common">speckled wood butterfly</name>
    <dbReference type="NCBI Taxonomy" id="116150"/>
    <lineage>
        <taxon>Eukaryota</taxon>
        <taxon>Metazoa</taxon>
        <taxon>Ecdysozoa</taxon>
        <taxon>Arthropoda</taxon>
        <taxon>Hexapoda</taxon>
        <taxon>Insecta</taxon>
        <taxon>Pterygota</taxon>
        <taxon>Neoptera</taxon>
        <taxon>Endopterygota</taxon>
        <taxon>Lepidoptera</taxon>
        <taxon>Glossata</taxon>
        <taxon>Ditrysia</taxon>
        <taxon>Papilionoidea</taxon>
        <taxon>Nymphalidae</taxon>
        <taxon>Satyrinae</taxon>
        <taxon>Satyrini</taxon>
        <taxon>Parargina</taxon>
        <taxon>Pararge</taxon>
    </lineage>
</organism>